<dbReference type="Gene3D" id="3.40.50.970">
    <property type="match status" value="1"/>
</dbReference>
<dbReference type="SUPFAM" id="SSF52518">
    <property type="entry name" value="Thiamin diphosphate-binding fold (THDP-binding)"/>
    <property type="match status" value="1"/>
</dbReference>
<reference evidence="1 2" key="1">
    <citation type="submission" date="2019-01" db="EMBL/GenBank/DDBJ databases">
        <title>Complete genome sequence of Campylobacter bacteriophage CP20.</title>
        <authorList>
            <person name="Connerton I.F."/>
        </authorList>
    </citation>
    <scope>NUCLEOTIDE SEQUENCE [LARGE SCALE GENOMIC DNA]</scope>
</reference>
<accession>A0A410T732</accession>
<proteinExistence type="predicted"/>
<dbReference type="EMBL" id="MK408758">
    <property type="protein sequence ID" value="QAU04818.1"/>
    <property type="molecule type" value="Genomic_DNA"/>
</dbReference>
<organism evidence="1 2">
    <name type="scientific">Campylobacter phage CP20</name>
    <dbReference type="NCBI Taxonomy" id="2506428"/>
    <lineage>
        <taxon>Viruses</taxon>
        <taxon>Duplodnaviria</taxon>
        <taxon>Heunggongvirae</taxon>
        <taxon>Uroviricota</taxon>
        <taxon>Caudoviricetes</taxon>
        <taxon>Connertonviridae</taxon>
        <taxon>Firehammervirus</taxon>
        <taxon>Firehammervirus CPt10</taxon>
    </lineage>
</organism>
<sequence>MYEADINNFLTLNPGIRKETHLESAKSIYPWFKDLWNLVKDFDYKLIGKPYGCTPMLEAMGITNYDRPGIEHDFIDCIDYADYTLGNALGIGIGMKLAKPEAKIFVLISDAQLYMGNVLEALILFKEFNFKDFLICIDYNNKGSKELNSFKFNNLNLFKITECKLDLEPNDINNKIIVFKHQNSKIFKYILN</sequence>
<protein>
    <submittedName>
        <fullName evidence="1">Uncharacterized protein</fullName>
    </submittedName>
</protein>
<dbReference type="InterPro" id="IPR029061">
    <property type="entry name" value="THDP-binding"/>
</dbReference>
<evidence type="ECO:0000313" key="2">
    <source>
        <dbReference type="Proteomes" id="UP000290538"/>
    </source>
</evidence>
<name>A0A410T732_9CAUD</name>
<dbReference type="Proteomes" id="UP000290538">
    <property type="component" value="Segment"/>
</dbReference>
<evidence type="ECO:0000313" key="1">
    <source>
        <dbReference type="EMBL" id="QAU04818.1"/>
    </source>
</evidence>